<name>A0A9D4VAB6_ADICA</name>
<keyword evidence="2" id="KW-1185">Reference proteome</keyword>
<sequence>MKRQRRCDEQRQLTPTAGASCIGAIGGAHHVASSSSSASANGGHDDAENADLLRLRANGGHDDAENADLLPNALTEAIHPLSQLKRQPHPFMALPWFYFLVRDKRQVQASCEFAVFDPSLHEWHLLPLPVDQCNYMRQHMSMFDAGPICSVGGLLCWENIRYGLMMRRLVLSNIFTGDKALLDVSCYDSTLRLIVRCRLEKDENSGDINLIFFRSPCNGVTIEHYTNISPLICQQEEGSSLQLKSLAMYLTGKKSLQLGLPNWTVLPP</sequence>
<evidence type="ECO:0000313" key="1">
    <source>
        <dbReference type="EMBL" id="KAI5082528.1"/>
    </source>
</evidence>
<dbReference type="EMBL" id="JABFUD020000003">
    <property type="protein sequence ID" value="KAI5082528.1"/>
    <property type="molecule type" value="Genomic_DNA"/>
</dbReference>
<dbReference type="Proteomes" id="UP000886520">
    <property type="component" value="Chromosome 2"/>
</dbReference>
<accession>A0A9D4VAB6</accession>
<reference evidence="1" key="1">
    <citation type="submission" date="2021-01" db="EMBL/GenBank/DDBJ databases">
        <title>Adiantum capillus-veneris genome.</title>
        <authorList>
            <person name="Fang Y."/>
            <person name="Liao Q."/>
        </authorList>
    </citation>
    <scope>NUCLEOTIDE SEQUENCE</scope>
    <source>
        <strain evidence="1">H3</strain>
        <tissue evidence="1">Leaf</tissue>
    </source>
</reference>
<comment type="caution">
    <text evidence="1">The sequence shown here is derived from an EMBL/GenBank/DDBJ whole genome shotgun (WGS) entry which is preliminary data.</text>
</comment>
<evidence type="ECO:0000313" key="2">
    <source>
        <dbReference type="Proteomes" id="UP000886520"/>
    </source>
</evidence>
<organism evidence="1 2">
    <name type="scientific">Adiantum capillus-veneris</name>
    <name type="common">Maidenhair fern</name>
    <dbReference type="NCBI Taxonomy" id="13818"/>
    <lineage>
        <taxon>Eukaryota</taxon>
        <taxon>Viridiplantae</taxon>
        <taxon>Streptophyta</taxon>
        <taxon>Embryophyta</taxon>
        <taxon>Tracheophyta</taxon>
        <taxon>Polypodiopsida</taxon>
        <taxon>Polypodiidae</taxon>
        <taxon>Polypodiales</taxon>
        <taxon>Pteridineae</taxon>
        <taxon>Pteridaceae</taxon>
        <taxon>Vittarioideae</taxon>
        <taxon>Adiantum</taxon>
    </lineage>
</organism>
<protein>
    <submittedName>
        <fullName evidence="1">Uncharacterized protein</fullName>
    </submittedName>
</protein>
<proteinExistence type="predicted"/>
<gene>
    <name evidence="1" type="ORF">GOP47_0002271</name>
</gene>
<dbReference type="AlphaFoldDB" id="A0A9D4VAB6"/>